<comment type="caution">
    <text evidence="16">The sequence shown here is derived from an EMBL/GenBank/DDBJ whole genome shotgun (WGS) entry which is preliminary data.</text>
</comment>
<name>A0A9W8IDC9_9FUNG</name>
<dbReference type="Proteomes" id="UP001139887">
    <property type="component" value="Unassembled WGS sequence"/>
</dbReference>
<dbReference type="Pfam" id="PF00856">
    <property type="entry name" value="SET"/>
    <property type="match status" value="1"/>
</dbReference>
<evidence type="ECO:0000256" key="4">
    <source>
        <dbReference type="ARBA" id="ARBA00015413"/>
    </source>
</evidence>
<evidence type="ECO:0000256" key="7">
    <source>
        <dbReference type="ARBA" id="ARBA00022679"/>
    </source>
</evidence>
<proteinExistence type="predicted"/>
<dbReference type="InterPro" id="IPR025995">
    <property type="entry name" value="Tudor-knot"/>
</dbReference>
<evidence type="ECO:0000256" key="2">
    <source>
        <dbReference type="ARBA" id="ARBA00004286"/>
    </source>
</evidence>
<keyword evidence="6 16" id="KW-0489">Methyltransferase</keyword>
<evidence type="ECO:0000256" key="13">
    <source>
        <dbReference type="ARBA" id="ARBA00048081"/>
    </source>
</evidence>
<keyword evidence="10" id="KW-0539">Nucleus</keyword>
<dbReference type="InterPro" id="IPR016197">
    <property type="entry name" value="Chromo-like_dom_sf"/>
</dbReference>
<dbReference type="EMBL" id="JANBUW010000006">
    <property type="protein sequence ID" value="KAJ2852047.1"/>
    <property type="molecule type" value="Genomic_DNA"/>
</dbReference>
<gene>
    <name evidence="16" type="primary">set9</name>
    <name evidence="16" type="ORF">IWW36_000626</name>
</gene>
<feature type="region of interest" description="Disordered" evidence="14">
    <location>
        <begin position="262"/>
        <end position="321"/>
    </location>
</feature>
<evidence type="ECO:0000313" key="16">
    <source>
        <dbReference type="EMBL" id="KAJ2852047.1"/>
    </source>
</evidence>
<accession>A0A9W8IDC9</accession>
<dbReference type="SUPFAM" id="SSF82199">
    <property type="entry name" value="SET domain"/>
    <property type="match status" value="1"/>
</dbReference>
<reference evidence="16" key="1">
    <citation type="submission" date="2022-07" db="EMBL/GenBank/DDBJ databases">
        <title>Phylogenomic reconstructions and comparative analyses of Kickxellomycotina fungi.</title>
        <authorList>
            <person name="Reynolds N.K."/>
            <person name="Stajich J.E."/>
            <person name="Barry K."/>
            <person name="Grigoriev I.V."/>
            <person name="Crous P."/>
            <person name="Smith M.E."/>
        </authorList>
    </citation>
    <scope>NUCLEOTIDE SEQUENCE</scope>
    <source>
        <strain evidence="16">NRRL 1566</strain>
    </source>
</reference>
<dbReference type="Gene3D" id="1.10.10.1700">
    <property type="entry name" value="Histone-lysine N-methyltransferase"/>
    <property type="match status" value="1"/>
</dbReference>
<keyword evidence="17" id="KW-1185">Reference proteome</keyword>
<dbReference type="CDD" id="cd10524">
    <property type="entry name" value="SET_Suv4-20-like"/>
    <property type="match status" value="1"/>
</dbReference>
<keyword evidence="5" id="KW-0158">Chromosome</keyword>
<dbReference type="InterPro" id="IPR039977">
    <property type="entry name" value="Suv4-20/Set9"/>
</dbReference>
<dbReference type="InterPro" id="IPR046341">
    <property type="entry name" value="SET_dom_sf"/>
</dbReference>
<dbReference type="GO" id="GO:0005694">
    <property type="term" value="C:chromosome"/>
    <property type="evidence" value="ECO:0007669"/>
    <property type="project" value="UniProtKB-SubCell"/>
</dbReference>
<dbReference type="InterPro" id="IPR001214">
    <property type="entry name" value="SET_dom"/>
</dbReference>
<dbReference type="PANTHER" id="PTHR12977">
    <property type="entry name" value="SUPPRESSOR OF VARIEGATION 4-20-RELATED"/>
    <property type="match status" value="1"/>
</dbReference>
<evidence type="ECO:0000256" key="5">
    <source>
        <dbReference type="ARBA" id="ARBA00022454"/>
    </source>
</evidence>
<evidence type="ECO:0000256" key="8">
    <source>
        <dbReference type="ARBA" id="ARBA00022691"/>
    </source>
</evidence>
<organism evidence="16 17">
    <name type="scientific">Coemansia brasiliensis</name>
    <dbReference type="NCBI Taxonomy" id="2650707"/>
    <lineage>
        <taxon>Eukaryota</taxon>
        <taxon>Fungi</taxon>
        <taxon>Fungi incertae sedis</taxon>
        <taxon>Zoopagomycota</taxon>
        <taxon>Kickxellomycotina</taxon>
        <taxon>Kickxellomycetes</taxon>
        <taxon>Kickxellales</taxon>
        <taxon>Kickxellaceae</taxon>
        <taxon>Coemansia</taxon>
    </lineage>
</organism>
<keyword evidence="8" id="KW-0949">S-adenosyl-L-methionine</keyword>
<evidence type="ECO:0000256" key="11">
    <source>
        <dbReference type="ARBA" id="ARBA00024057"/>
    </source>
</evidence>
<dbReference type="Gene3D" id="2.170.270.10">
    <property type="entry name" value="SET domain"/>
    <property type="match status" value="1"/>
</dbReference>
<dbReference type="CDD" id="cd05162">
    <property type="entry name" value="PWWP"/>
    <property type="match status" value="1"/>
</dbReference>
<evidence type="ECO:0000256" key="1">
    <source>
        <dbReference type="ARBA" id="ARBA00004123"/>
    </source>
</evidence>
<feature type="region of interest" description="Disordered" evidence="14">
    <location>
        <begin position="383"/>
        <end position="428"/>
    </location>
</feature>
<evidence type="ECO:0000256" key="12">
    <source>
        <dbReference type="ARBA" id="ARBA00030653"/>
    </source>
</evidence>
<dbReference type="SMART" id="SM00317">
    <property type="entry name" value="SET"/>
    <property type="match status" value="1"/>
</dbReference>
<dbReference type="PROSITE" id="PS50280">
    <property type="entry name" value="SET"/>
    <property type="match status" value="1"/>
</dbReference>
<dbReference type="GO" id="GO:0005634">
    <property type="term" value="C:nucleus"/>
    <property type="evidence" value="ECO:0007669"/>
    <property type="project" value="UniProtKB-SubCell"/>
</dbReference>
<comment type="catalytic activity">
    <reaction evidence="13">
        <text>L-lysyl(20)-[histone H4] + 3 S-adenosyl-L-methionine = N(6),N(6),N(6)-trimethyl-L-lysyl(20)-[histone H4] + 3 S-adenosyl-L-homocysteine + 3 H(+)</text>
        <dbReference type="Rhea" id="RHEA:64456"/>
        <dbReference type="Rhea" id="RHEA-COMP:15554"/>
        <dbReference type="Rhea" id="RHEA-COMP:15998"/>
        <dbReference type="ChEBI" id="CHEBI:15378"/>
        <dbReference type="ChEBI" id="CHEBI:29969"/>
        <dbReference type="ChEBI" id="CHEBI:57856"/>
        <dbReference type="ChEBI" id="CHEBI:59789"/>
        <dbReference type="ChEBI" id="CHEBI:61961"/>
        <dbReference type="EC" id="2.1.1.372"/>
    </reaction>
</comment>
<dbReference type="InterPro" id="IPR041938">
    <property type="entry name" value="Hist-Lys_N-MTase_N"/>
</dbReference>
<dbReference type="InterPro" id="IPR025783">
    <property type="entry name" value="Set9_fungi"/>
</dbReference>
<comment type="subcellular location">
    <subcellularLocation>
        <location evidence="2">Chromosome</location>
    </subcellularLocation>
    <subcellularLocation>
        <location evidence="1">Nucleus</location>
    </subcellularLocation>
</comment>
<dbReference type="OrthoDB" id="6627536at2759"/>
<dbReference type="GO" id="GO:0140943">
    <property type="term" value="F:histone H4K20 trimethyltransferase activity"/>
    <property type="evidence" value="ECO:0007669"/>
    <property type="project" value="UniProtKB-EC"/>
</dbReference>
<evidence type="ECO:0000256" key="6">
    <source>
        <dbReference type="ARBA" id="ARBA00022603"/>
    </source>
</evidence>
<evidence type="ECO:0000313" key="17">
    <source>
        <dbReference type="Proteomes" id="UP001139887"/>
    </source>
</evidence>
<evidence type="ECO:0000256" key="3">
    <source>
        <dbReference type="ARBA" id="ARBA00014232"/>
    </source>
</evidence>
<dbReference type="PROSITE" id="PS51567">
    <property type="entry name" value="SAM_MT43_SUVAR420_1"/>
    <property type="match status" value="1"/>
</dbReference>
<evidence type="ECO:0000256" key="10">
    <source>
        <dbReference type="ARBA" id="ARBA00023242"/>
    </source>
</evidence>
<evidence type="ECO:0000259" key="15">
    <source>
        <dbReference type="PROSITE" id="PS50280"/>
    </source>
</evidence>
<feature type="compositionally biased region" description="Low complexity" evidence="14">
    <location>
        <begin position="401"/>
        <end position="413"/>
    </location>
</feature>
<dbReference type="EC" id="2.1.1.372" evidence="11"/>
<dbReference type="PANTHER" id="PTHR12977:SF4">
    <property type="entry name" value="HISTONE-LYSINE N-METHYLTRANSFERASE KMT5B"/>
    <property type="match status" value="1"/>
</dbReference>
<feature type="compositionally biased region" description="Polar residues" evidence="14">
    <location>
        <begin position="262"/>
        <end position="289"/>
    </location>
</feature>
<dbReference type="AlphaFoldDB" id="A0A9W8IDC9"/>
<dbReference type="Pfam" id="PF11717">
    <property type="entry name" value="Tudor-knot"/>
    <property type="match status" value="1"/>
</dbReference>
<protein>
    <recommendedName>
        <fullName evidence="4">Histone-lysine N-methyltransferase SET9</fullName>
        <ecNumber evidence="11">2.1.1.372</ecNumber>
    </recommendedName>
    <alternativeName>
        <fullName evidence="3">Histone-lysine N-methyltransferase set9</fullName>
    </alternativeName>
    <alternativeName>
        <fullName evidence="12">SET domain protein 9</fullName>
    </alternativeName>
</protein>
<feature type="domain" description="SET" evidence="15">
    <location>
        <begin position="110"/>
        <end position="226"/>
    </location>
</feature>
<dbReference type="SUPFAM" id="SSF63748">
    <property type="entry name" value="Tudor/PWWP/MBT"/>
    <property type="match status" value="1"/>
</dbReference>
<dbReference type="Gene3D" id="2.30.30.140">
    <property type="match status" value="2"/>
</dbReference>
<evidence type="ECO:0000256" key="14">
    <source>
        <dbReference type="SAM" id="MobiDB-lite"/>
    </source>
</evidence>
<evidence type="ECO:0000256" key="9">
    <source>
        <dbReference type="ARBA" id="ARBA00022853"/>
    </source>
</evidence>
<dbReference type="SUPFAM" id="SSF54160">
    <property type="entry name" value="Chromo domain-like"/>
    <property type="match status" value="1"/>
</dbReference>
<dbReference type="GO" id="GO:0032259">
    <property type="term" value="P:methylation"/>
    <property type="evidence" value="ECO:0007669"/>
    <property type="project" value="UniProtKB-KW"/>
</dbReference>
<keyword evidence="7 16" id="KW-0808">Transferase</keyword>
<keyword evidence="9" id="KW-0156">Chromatin regulator</keyword>
<sequence>MPPGSGVSSMNALTLSQYDDLLSDVLLDKVGLWFQTRKMFPRYRPARINANKIIRIVQQVAAGEIELAQAVDDLLAHDYITAFLKRKSKLYIENFRLHAGRYISMYLPEAGYEIAQTDRYKVVTGKSEARVVATKRYELGMVISLCSGSVAKLTEKETLRMAEEHADFSVIWWQKQKSMCLFLGPARFVNHDCNPNCQFTALGSDAICFQALRTIEPGEEITTHYGNSYFGTENCECLCATCEKYSRGWFARRDADAEGISSTLDEAQSSSSTDTETTLVNSTNSQPSARLQEDKDSIRMRTRNKGRRSVTPASCLPNTTRKQPAAAAGDVCFVCGEKGHIVDSTAAASSEVSNWTPMKPALLCQRCTRHQLLFSCSWPTRPQPCKKRTLPSGKRNGKRLSASSNSSDFSSAKSTRRLNPTNASKRRKRVRTIYDGDQGPVDKSAQEMFAELAIGTPVLVDPLDEKAEFWWPGVIVDRKVEAVGENGDDAEQKEMWQVRYFEDGSFSMCQAHEMVLFDPTMAPFTTWMESLKDFLNEPAIRRALAYYEWRFLASIPNRHEPPSDNSRTSDGTGNERVELGRIAGVNASARLKSVYHSDCLEQLASAMETPEIVFEDFFAECDDGLVVQEHGSHASKACVQPYLLCIRDKVTGVDARDGKLYKARIEQVDFVNNSKRLGLYYYLHYFGWNSRYDEWVSPCQIVSSQSGKMSS</sequence>